<dbReference type="EMBL" id="CP034438">
    <property type="protein sequence ID" value="AZN30240.1"/>
    <property type="molecule type" value="Genomic_DNA"/>
</dbReference>
<evidence type="ECO:0000259" key="2">
    <source>
        <dbReference type="Pfam" id="PF03372"/>
    </source>
</evidence>
<dbReference type="RefSeq" id="WP_126040804.1">
    <property type="nucleotide sequence ID" value="NZ_CP034438.1"/>
</dbReference>
<protein>
    <recommendedName>
        <fullName evidence="2">Endonuclease/exonuclease/phosphatase domain-containing protein</fullName>
    </recommendedName>
</protein>
<evidence type="ECO:0000313" key="3">
    <source>
        <dbReference type="EMBL" id="AZN30240.1"/>
    </source>
</evidence>
<dbReference type="KEGG" id="fsl:EJO69_07930"/>
<reference evidence="3 4" key="1">
    <citation type="submission" date="2018-12" db="EMBL/GenBank/DDBJ databases">
        <title>Complete genome sequence of Flaviflexus salsibiostraticola KCTC 33148.</title>
        <authorList>
            <person name="Bae J.-W."/>
        </authorList>
    </citation>
    <scope>NUCLEOTIDE SEQUENCE [LARGE SCALE GENOMIC DNA]</scope>
    <source>
        <strain evidence="3 4">KCTC 33148</strain>
    </source>
</reference>
<dbReference type="Pfam" id="PF03372">
    <property type="entry name" value="Exo_endo_phos"/>
    <property type="match status" value="1"/>
</dbReference>
<dbReference type="GO" id="GO:0003824">
    <property type="term" value="F:catalytic activity"/>
    <property type="evidence" value="ECO:0007669"/>
    <property type="project" value="InterPro"/>
</dbReference>
<dbReference type="InterPro" id="IPR036691">
    <property type="entry name" value="Endo/exonu/phosph_ase_sf"/>
</dbReference>
<dbReference type="AlphaFoldDB" id="A0A3Q8WU14"/>
<feature type="domain" description="Endonuclease/exonuclease/phosphatase" evidence="2">
    <location>
        <begin position="123"/>
        <end position="325"/>
    </location>
</feature>
<accession>A0A3Q8WU14</accession>
<keyword evidence="1" id="KW-0472">Membrane</keyword>
<feature type="transmembrane region" description="Helical" evidence="1">
    <location>
        <begin position="43"/>
        <end position="65"/>
    </location>
</feature>
<dbReference type="SUPFAM" id="SSF56219">
    <property type="entry name" value="DNase I-like"/>
    <property type="match status" value="1"/>
</dbReference>
<keyword evidence="1" id="KW-0812">Transmembrane</keyword>
<name>A0A3Q8WU14_9ACTO</name>
<dbReference type="OrthoDB" id="2340043at2"/>
<evidence type="ECO:0000256" key="1">
    <source>
        <dbReference type="SAM" id="Phobius"/>
    </source>
</evidence>
<gene>
    <name evidence="3" type="ORF">EJO69_07930</name>
</gene>
<keyword evidence="4" id="KW-1185">Reference proteome</keyword>
<evidence type="ECO:0000313" key="4">
    <source>
        <dbReference type="Proteomes" id="UP000270021"/>
    </source>
</evidence>
<organism evidence="3 4">
    <name type="scientific">Flaviflexus salsibiostraticola</name>
    <dbReference type="NCBI Taxonomy" id="1282737"/>
    <lineage>
        <taxon>Bacteria</taxon>
        <taxon>Bacillati</taxon>
        <taxon>Actinomycetota</taxon>
        <taxon>Actinomycetes</taxon>
        <taxon>Actinomycetales</taxon>
        <taxon>Actinomycetaceae</taxon>
        <taxon>Flaviflexus</taxon>
    </lineage>
</organism>
<proteinExistence type="predicted"/>
<dbReference type="Gene3D" id="3.60.10.10">
    <property type="entry name" value="Endonuclease/exonuclease/phosphatase"/>
    <property type="match status" value="1"/>
</dbReference>
<dbReference type="Proteomes" id="UP000270021">
    <property type="component" value="Chromosome"/>
</dbReference>
<feature type="transmembrane region" description="Helical" evidence="1">
    <location>
        <begin position="74"/>
        <end position="95"/>
    </location>
</feature>
<dbReference type="InterPro" id="IPR005135">
    <property type="entry name" value="Endo/exonuclease/phosphatase"/>
</dbReference>
<keyword evidence="1" id="KW-1133">Transmembrane helix</keyword>
<sequence>MKYLYAILVIAGLALAALTLDPSLVPYGGSNLALTHPISQMIAMRGIVAAVIATLGLIIVLIALARALMLRRGLFLGILGVGFLAVAAGHVAVLADRGLDAGHMPPDYGVTHVSQGTGEVTVLSYNTLGGATTMEDLLPIIVDRGVDIAVLTETSTENGERLAGMLADQGRPFNVFHSDADPYDAEIKSTVVLVSPALGEYRQGPGLGLTWGSVHVRSLGGGPDIIGVHPIAPVRGLEDTWLEEITSVYQQCDAPNTIMAGDFNSTIDHMHATGASCPSALDGFVAGYGTWPASVPGILGSPIDSVYTDWTTTAAAIIDVGGSDHRGVLVRLTR</sequence>